<dbReference type="EMBL" id="MU856180">
    <property type="protein sequence ID" value="KAK3897384.1"/>
    <property type="molecule type" value="Genomic_DNA"/>
</dbReference>
<keyword evidence="2" id="KW-0808">Transferase</keyword>
<keyword evidence="2" id="KW-0418">Kinase</keyword>
<proteinExistence type="predicted"/>
<evidence type="ECO:0000259" key="1">
    <source>
        <dbReference type="Pfam" id="PF01636"/>
    </source>
</evidence>
<evidence type="ECO:0000313" key="2">
    <source>
        <dbReference type="EMBL" id="KAK3897384.1"/>
    </source>
</evidence>
<comment type="caution">
    <text evidence="2">The sequence shown here is derived from an EMBL/GenBank/DDBJ whole genome shotgun (WGS) entry which is preliminary data.</text>
</comment>
<dbReference type="InterPro" id="IPR002575">
    <property type="entry name" value="Aminoglycoside_PTrfase"/>
</dbReference>
<evidence type="ECO:0000313" key="3">
    <source>
        <dbReference type="Proteomes" id="UP001303889"/>
    </source>
</evidence>
<dbReference type="PANTHER" id="PTHR21310:SF15">
    <property type="entry name" value="AMINOGLYCOSIDE PHOSPHOTRANSFERASE DOMAIN-CONTAINING PROTEIN"/>
    <property type="match status" value="1"/>
</dbReference>
<dbReference type="AlphaFoldDB" id="A0AAN6MBG8"/>
<protein>
    <submittedName>
        <fullName evidence="2">Kinase-like domain-containing protein</fullName>
    </submittedName>
</protein>
<gene>
    <name evidence="2" type="ORF">C8A05DRAFT_19841</name>
</gene>
<accession>A0AAN6MBG8</accession>
<keyword evidence="3" id="KW-1185">Reference proteome</keyword>
<reference evidence="2" key="2">
    <citation type="submission" date="2023-05" db="EMBL/GenBank/DDBJ databases">
        <authorList>
            <consortium name="Lawrence Berkeley National Laboratory"/>
            <person name="Steindorff A."/>
            <person name="Hensen N."/>
            <person name="Bonometti L."/>
            <person name="Westerberg I."/>
            <person name="Brannstrom I.O."/>
            <person name="Guillou S."/>
            <person name="Cros-Aarteil S."/>
            <person name="Calhoun S."/>
            <person name="Haridas S."/>
            <person name="Kuo A."/>
            <person name="Mondo S."/>
            <person name="Pangilinan J."/>
            <person name="Riley R."/>
            <person name="Labutti K."/>
            <person name="Andreopoulos B."/>
            <person name="Lipzen A."/>
            <person name="Chen C."/>
            <person name="Yanf M."/>
            <person name="Daum C."/>
            <person name="Ng V."/>
            <person name="Clum A."/>
            <person name="Ohm R."/>
            <person name="Martin F."/>
            <person name="Silar P."/>
            <person name="Natvig D."/>
            <person name="Lalanne C."/>
            <person name="Gautier V."/>
            <person name="Ament-Velasquez S.L."/>
            <person name="Kruys A."/>
            <person name="Hutchinson M.I."/>
            <person name="Powell A.J."/>
            <person name="Barry K."/>
            <person name="Miller A.N."/>
            <person name="Grigoriev I.V."/>
            <person name="Debuchy R."/>
            <person name="Gladieux P."/>
            <person name="Thoren M.H."/>
            <person name="Johannesson H."/>
        </authorList>
    </citation>
    <scope>NUCLEOTIDE SEQUENCE</scope>
    <source>
        <strain evidence="2">CBS 103.79</strain>
    </source>
</reference>
<dbReference type="CDD" id="cd05120">
    <property type="entry name" value="APH_ChoK_like"/>
    <property type="match status" value="1"/>
</dbReference>
<dbReference type="SUPFAM" id="SSF56112">
    <property type="entry name" value="Protein kinase-like (PK-like)"/>
    <property type="match status" value="1"/>
</dbReference>
<dbReference type="InterPro" id="IPR051678">
    <property type="entry name" value="AGP_Transferase"/>
</dbReference>
<name>A0AAN6MBG8_9PEZI</name>
<dbReference type="GO" id="GO:0016301">
    <property type="term" value="F:kinase activity"/>
    <property type="evidence" value="ECO:0007669"/>
    <property type="project" value="UniProtKB-KW"/>
</dbReference>
<organism evidence="2 3">
    <name type="scientific">Staphylotrichum tortipilum</name>
    <dbReference type="NCBI Taxonomy" id="2831512"/>
    <lineage>
        <taxon>Eukaryota</taxon>
        <taxon>Fungi</taxon>
        <taxon>Dikarya</taxon>
        <taxon>Ascomycota</taxon>
        <taxon>Pezizomycotina</taxon>
        <taxon>Sordariomycetes</taxon>
        <taxon>Sordariomycetidae</taxon>
        <taxon>Sordariales</taxon>
        <taxon>Chaetomiaceae</taxon>
        <taxon>Staphylotrichum</taxon>
    </lineage>
</organism>
<reference evidence="2" key="1">
    <citation type="journal article" date="2023" name="Mol. Phylogenet. Evol.">
        <title>Genome-scale phylogeny and comparative genomics of the fungal order Sordariales.</title>
        <authorList>
            <person name="Hensen N."/>
            <person name="Bonometti L."/>
            <person name="Westerberg I."/>
            <person name="Brannstrom I.O."/>
            <person name="Guillou S."/>
            <person name="Cros-Aarteil S."/>
            <person name="Calhoun S."/>
            <person name="Haridas S."/>
            <person name="Kuo A."/>
            <person name="Mondo S."/>
            <person name="Pangilinan J."/>
            <person name="Riley R."/>
            <person name="LaButti K."/>
            <person name="Andreopoulos B."/>
            <person name="Lipzen A."/>
            <person name="Chen C."/>
            <person name="Yan M."/>
            <person name="Daum C."/>
            <person name="Ng V."/>
            <person name="Clum A."/>
            <person name="Steindorff A."/>
            <person name="Ohm R.A."/>
            <person name="Martin F."/>
            <person name="Silar P."/>
            <person name="Natvig D.O."/>
            <person name="Lalanne C."/>
            <person name="Gautier V."/>
            <person name="Ament-Velasquez S.L."/>
            <person name="Kruys A."/>
            <person name="Hutchinson M.I."/>
            <person name="Powell A.J."/>
            <person name="Barry K."/>
            <person name="Miller A.N."/>
            <person name="Grigoriev I.V."/>
            <person name="Debuchy R."/>
            <person name="Gladieux P."/>
            <person name="Hiltunen Thoren M."/>
            <person name="Johannesson H."/>
        </authorList>
    </citation>
    <scope>NUCLEOTIDE SEQUENCE</scope>
    <source>
        <strain evidence="2">CBS 103.79</strain>
    </source>
</reference>
<feature type="domain" description="Aminoglycoside phosphotransferase" evidence="1">
    <location>
        <begin position="56"/>
        <end position="270"/>
    </location>
</feature>
<dbReference type="PANTHER" id="PTHR21310">
    <property type="entry name" value="AMINOGLYCOSIDE PHOSPHOTRANSFERASE-RELATED-RELATED"/>
    <property type="match status" value="1"/>
</dbReference>
<dbReference type="Pfam" id="PF01636">
    <property type="entry name" value="APH"/>
    <property type="match status" value="1"/>
</dbReference>
<sequence length="290" mass="31810">MESVTAAPAPTRKPKPLPAWIKLRLAAINFVNPSRLANNNIVELPFGKILKLNAPANEVAAMEFVRANTAIPVPKILDLYDPQPNGSAHILMTRIPGTPLGHALPSMTPAQIQSVASDLAGYLAQLHQLAPPTPASSSPQVSIPVSGTALGPGYDHRLGSHHWGPFPTVAAFHTFVRFGEPLSDWAHEPAVVEVHGKPEGAYRVRYTHADLSPRNILVDAAAGKITGIIDWEFGGWYPEYWEYTKMHYCARPHWKRWLDAVGREGGVERYEREVVAEEVIGLRAGPYGYD</sequence>
<dbReference type="InterPro" id="IPR011009">
    <property type="entry name" value="Kinase-like_dom_sf"/>
</dbReference>
<dbReference type="Proteomes" id="UP001303889">
    <property type="component" value="Unassembled WGS sequence"/>
</dbReference>
<dbReference type="Gene3D" id="3.90.1200.10">
    <property type="match status" value="1"/>
</dbReference>